<comment type="caution">
    <text evidence="1">The sequence shown here is derived from an EMBL/GenBank/DDBJ whole genome shotgun (WGS) entry which is preliminary data.</text>
</comment>
<dbReference type="Proteomes" id="UP000322234">
    <property type="component" value="Unassembled WGS sequence"/>
</dbReference>
<accession>A0A6B0RP08</accession>
<sequence length="117" mass="13323">MGVTLPVAFLADKVRAFHFQSSLFYALWQEKLSPLLPEKLRWEGKLLIEKSQKNREQGSSKLFPFAPVGKLDEDQSYLIVTSRPCDAEAGKYLLTPYLDYLLPFFPSVGRSFCCDGK</sequence>
<dbReference type="EMBL" id="VBQZ03000069">
    <property type="protein sequence ID" value="MXQ91312.1"/>
    <property type="molecule type" value="Genomic_DNA"/>
</dbReference>
<protein>
    <submittedName>
        <fullName evidence="1">Uncharacterized protein</fullName>
    </submittedName>
</protein>
<proteinExistence type="predicted"/>
<organism evidence="1 2">
    <name type="scientific">Bos mutus</name>
    <name type="common">wild yak</name>
    <dbReference type="NCBI Taxonomy" id="72004"/>
    <lineage>
        <taxon>Eukaryota</taxon>
        <taxon>Metazoa</taxon>
        <taxon>Chordata</taxon>
        <taxon>Craniata</taxon>
        <taxon>Vertebrata</taxon>
        <taxon>Euteleostomi</taxon>
        <taxon>Mammalia</taxon>
        <taxon>Eutheria</taxon>
        <taxon>Laurasiatheria</taxon>
        <taxon>Artiodactyla</taxon>
        <taxon>Ruminantia</taxon>
        <taxon>Pecora</taxon>
        <taxon>Bovidae</taxon>
        <taxon>Bovinae</taxon>
        <taxon>Bos</taxon>
    </lineage>
</organism>
<evidence type="ECO:0000313" key="1">
    <source>
        <dbReference type="EMBL" id="MXQ91312.1"/>
    </source>
</evidence>
<gene>
    <name evidence="1" type="ORF">E5288_WYG009509</name>
</gene>
<dbReference type="AlphaFoldDB" id="A0A6B0RP08"/>
<evidence type="ECO:0000313" key="2">
    <source>
        <dbReference type="Proteomes" id="UP000322234"/>
    </source>
</evidence>
<reference evidence="1" key="1">
    <citation type="submission" date="2019-10" db="EMBL/GenBank/DDBJ databases">
        <title>The sequence and de novo assembly of the wild yak genome.</title>
        <authorList>
            <person name="Liu Y."/>
        </authorList>
    </citation>
    <scope>NUCLEOTIDE SEQUENCE [LARGE SCALE GENOMIC DNA]</scope>
    <source>
        <strain evidence="1">WY2019</strain>
    </source>
</reference>
<keyword evidence="2" id="KW-1185">Reference proteome</keyword>
<name>A0A6B0RP08_9CETA</name>